<reference evidence="1 2" key="1">
    <citation type="submission" date="2015-04" db="EMBL/GenBank/DDBJ databases">
        <authorList>
            <person name="Syromyatnikov M.Y."/>
            <person name="Popov V.N."/>
        </authorList>
    </citation>
    <scope>NUCLEOTIDE SEQUENCE [LARGE SCALE GENOMIC DNA]</scope>
</reference>
<sequence length="64" mass="7329">MAKILQRDHPIPMRSKQSYKFNSLVGEKLCATKTSCSYTRGTNVQMLLRRKYKGNIIGIRNIVA</sequence>
<proteinExistence type="predicted"/>
<accession>A0A1J1HJC1</accession>
<keyword evidence="2" id="KW-1185">Reference proteome</keyword>
<dbReference type="Proteomes" id="UP000183832">
    <property type="component" value="Unassembled WGS sequence"/>
</dbReference>
<organism evidence="1 2">
    <name type="scientific">Clunio marinus</name>
    <dbReference type="NCBI Taxonomy" id="568069"/>
    <lineage>
        <taxon>Eukaryota</taxon>
        <taxon>Metazoa</taxon>
        <taxon>Ecdysozoa</taxon>
        <taxon>Arthropoda</taxon>
        <taxon>Hexapoda</taxon>
        <taxon>Insecta</taxon>
        <taxon>Pterygota</taxon>
        <taxon>Neoptera</taxon>
        <taxon>Endopterygota</taxon>
        <taxon>Diptera</taxon>
        <taxon>Nematocera</taxon>
        <taxon>Chironomoidea</taxon>
        <taxon>Chironomidae</taxon>
        <taxon>Clunio</taxon>
    </lineage>
</organism>
<dbReference type="EMBL" id="CVRI01000001">
    <property type="protein sequence ID" value="CRK86566.1"/>
    <property type="molecule type" value="Genomic_DNA"/>
</dbReference>
<gene>
    <name evidence="1" type="ORF">CLUMA_CG000318</name>
</gene>
<protein>
    <submittedName>
        <fullName evidence="1">CLUMA_CG000318, isoform A</fullName>
    </submittedName>
</protein>
<evidence type="ECO:0000313" key="2">
    <source>
        <dbReference type="Proteomes" id="UP000183832"/>
    </source>
</evidence>
<dbReference type="AlphaFoldDB" id="A0A1J1HJC1"/>
<name>A0A1J1HJC1_9DIPT</name>
<evidence type="ECO:0000313" key="1">
    <source>
        <dbReference type="EMBL" id="CRK86566.1"/>
    </source>
</evidence>